<reference evidence="1 2" key="1">
    <citation type="submission" date="2018-06" db="EMBL/GenBank/DDBJ databases">
        <title>Lujinxingia sediminis gen. nov. sp. nov., a new facultative anaerobic member of the class Deltaproteobacteria, and proposal of Lujinxingaceae fam. nov.</title>
        <authorList>
            <person name="Guo L.-Y."/>
            <person name="Li C.-M."/>
            <person name="Wang S."/>
            <person name="Du Z.-J."/>
        </authorList>
    </citation>
    <scope>NUCLEOTIDE SEQUENCE [LARGE SCALE GENOMIC DNA]</scope>
    <source>
        <strain evidence="1 2">FA350</strain>
    </source>
</reference>
<dbReference type="EMBL" id="CP030032">
    <property type="protein sequence ID" value="AWV88154.1"/>
    <property type="molecule type" value="Genomic_DNA"/>
</dbReference>
<dbReference type="OrthoDB" id="10011241at2"/>
<dbReference type="KEGG" id="bsed:DN745_01905"/>
<accession>A0A2Z4FHF8</accession>
<proteinExistence type="predicted"/>
<dbReference type="Proteomes" id="UP000249799">
    <property type="component" value="Chromosome"/>
</dbReference>
<name>A0A2Z4FHF8_9DELT</name>
<keyword evidence="2" id="KW-1185">Reference proteome</keyword>
<dbReference type="AlphaFoldDB" id="A0A2Z4FHF8"/>
<evidence type="ECO:0000313" key="2">
    <source>
        <dbReference type="Proteomes" id="UP000249799"/>
    </source>
</evidence>
<protein>
    <submittedName>
        <fullName evidence="1">Uncharacterized protein</fullName>
    </submittedName>
</protein>
<gene>
    <name evidence="1" type="ORF">DN745_01905</name>
</gene>
<evidence type="ECO:0000313" key="1">
    <source>
        <dbReference type="EMBL" id="AWV88154.1"/>
    </source>
</evidence>
<organism evidence="1 2">
    <name type="scientific">Bradymonas sediminis</name>
    <dbReference type="NCBI Taxonomy" id="1548548"/>
    <lineage>
        <taxon>Bacteria</taxon>
        <taxon>Deltaproteobacteria</taxon>
        <taxon>Bradymonadales</taxon>
        <taxon>Bradymonadaceae</taxon>
        <taxon>Bradymonas</taxon>
    </lineage>
</organism>
<sequence length="446" mass="49510">MRRGAPENSNMNQEYGDIKMRDFETTNASKFEALQLPIANMPDVYWHLNFAELMEQFRRLGARALKRNPCPSLARMPTATIREIQRGPVPRGSGEAGLLRLQTSVHEFAAFAVANSRGHSLMDCALLQSDALPGEVQAYLPALAASAWELYEVVGLPSPGAPHRVELRRLCDEAFVEVTALESDSSPQIGEIAAWRVFDAGGFLAAPRALQLPKDSVATILSQLSLEASGWGNQPQARRDYMRERGELLLINHCIRSMRHRHCETREPAPSRKVDALVSPSESDLPSDCWRRLAQAFSVLEVSAASRPGVAFPFPFAVGDGQVLCLEEAGESWVATLFDSARAHKQWSAVQQSLARTTHTKDAAGRPLRAVPQLRCWRARAEELSDLDIDFLRSLRLKPLRNGAALAVHLDADWRWHDLDPRRIDRLIDALHVASKQLRTGEGLAA</sequence>